<protein>
    <recommendedName>
        <fullName evidence="2">Antitoxin</fullName>
    </recommendedName>
</protein>
<proteinExistence type="inferred from homology"/>
<dbReference type="RefSeq" id="WP_111358949.1">
    <property type="nucleotide sequence ID" value="NZ_NHSK01000043.1"/>
</dbReference>
<dbReference type="Pfam" id="PF02604">
    <property type="entry name" value="PhdYeFM_antitox"/>
    <property type="match status" value="1"/>
</dbReference>
<dbReference type="Gene3D" id="3.40.1620.10">
    <property type="entry name" value="YefM-like domain"/>
    <property type="match status" value="1"/>
</dbReference>
<dbReference type="InterPro" id="IPR006442">
    <property type="entry name" value="Antitoxin_Phd/YefM"/>
</dbReference>
<evidence type="ECO:0000256" key="3">
    <source>
        <dbReference type="SAM" id="MobiDB-lite"/>
    </source>
</evidence>
<comment type="similarity">
    <text evidence="1 2">Belongs to the phD/YefM antitoxin family.</text>
</comment>
<dbReference type="NCBIfam" id="TIGR01552">
    <property type="entry name" value="phd_fam"/>
    <property type="match status" value="1"/>
</dbReference>
<evidence type="ECO:0000313" key="4">
    <source>
        <dbReference type="EMBL" id="RAI34757.1"/>
    </source>
</evidence>
<dbReference type="AlphaFoldDB" id="A0A327K8J5"/>
<dbReference type="OrthoDB" id="517402at2"/>
<feature type="region of interest" description="Disordered" evidence="3">
    <location>
        <begin position="59"/>
        <end position="82"/>
    </location>
</feature>
<dbReference type="InterPro" id="IPR036165">
    <property type="entry name" value="YefM-like_sf"/>
</dbReference>
<comment type="function">
    <text evidence="2">Antitoxin component of a type II toxin-antitoxin (TA) system.</text>
</comment>
<sequence length="82" mass="8769">MKSWSMADAKADISAVIDAAVTDGPQRIERSGAEPVVVVSESAWKRLAAEYPTMADLVTGAPIDPDDLPDRRPARVGRSDAF</sequence>
<name>A0A327K8J5_9BRAD</name>
<evidence type="ECO:0000313" key="5">
    <source>
        <dbReference type="Proteomes" id="UP000248863"/>
    </source>
</evidence>
<reference evidence="4 5" key="1">
    <citation type="submission" date="2017-07" db="EMBL/GenBank/DDBJ databases">
        <title>Draft Genome Sequences of Select Purple Nonsulfur Bacteria.</title>
        <authorList>
            <person name="Lasarre B."/>
            <person name="Mckinlay J.B."/>
        </authorList>
    </citation>
    <scope>NUCLEOTIDE SEQUENCE [LARGE SCALE GENOMIC DNA]</scope>
    <source>
        <strain evidence="4 5">DSM 11907</strain>
    </source>
</reference>
<dbReference type="SUPFAM" id="SSF143120">
    <property type="entry name" value="YefM-like"/>
    <property type="match status" value="1"/>
</dbReference>
<dbReference type="Proteomes" id="UP000248863">
    <property type="component" value="Unassembled WGS sequence"/>
</dbReference>
<feature type="compositionally biased region" description="Basic and acidic residues" evidence="3">
    <location>
        <begin position="68"/>
        <end position="82"/>
    </location>
</feature>
<accession>A0A327K8J5</accession>
<evidence type="ECO:0000256" key="2">
    <source>
        <dbReference type="RuleBase" id="RU362080"/>
    </source>
</evidence>
<comment type="caution">
    <text evidence="4">The sequence shown here is derived from an EMBL/GenBank/DDBJ whole genome shotgun (WGS) entry which is preliminary data.</text>
</comment>
<organism evidence="4 5">
    <name type="scientific">Rhodoplanes elegans</name>
    <dbReference type="NCBI Taxonomy" id="29408"/>
    <lineage>
        <taxon>Bacteria</taxon>
        <taxon>Pseudomonadati</taxon>
        <taxon>Pseudomonadota</taxon>
        <taxon>Alphaproteobacteria</taxon>
        <taxon>Hyphomicrobiales</taxon>
        <taxon>Nitrobacteraceae</taxon>
        <taxon>Rhodoplanes</taxon>
    </lineage>
</organism>
<evidence type="ECO:0000256" key="1">
    <source>
        <dbReference type="ARBA" id="ARBA00009981"/>
    </source>
</evidence>
<gene>
    <name evidence="4" type="ORF">CH338_20390</name>
</gene>
<keyword evidence="5" id="KW-1185">Reference proteome</keyword>
<dbReference type="EMBL" id="NPEU01000293">
    <property type="protein sequence ID" value="RAI34757.1"/>
    <property type="molecule type" value="Genomic_DNA"/>
</dbReference>